<dbReference type="AlphaFoldDB" id="A0A4Y6V4R6"/>
<dbReference type="EMBL" id="CP041217">
    <property type="protein sequence ID" value="QDH23576.1"/>
    <property type="molecule type" value="Genomic_DNA"/>
</dbReference>
<dbReference type="Proteomes" id="UP000316968">
    <property type="component" value="Chromosome"/>
</dbReference>
<feature type="transmembrane region" description="Helical" evidence="2">
    <location>
        <begin position="235"/>
        <end position="256"/>
    </location>
</feature>
<dbReference type="PANTHER" id="PTHR30590">
    <property type="entry name" value="INNER MEMBRANE PROTEIN"/>
    <property type="match status" value="1"/>
</dbReference>
<feature type="transmembrane region" description="Helical" evidence="2">
    <location>
        <begin position="29"/>
        <end position="48"/>
    </location>
</feature>
<feature type="transmembrane region" description="Helical" evidence="2">
    <location>
        <begin position="268"/>
        <end position="289"/>
    </location>
</feature>
<gene>
    <name evidence="4" type="ORF">FFV09_23535</name>
</gene>
<evidence type="ECO:0000259" key="3">
    <source>
        <dbReference type="Pfam" id="PF04235"/>
    </source>
</evidence>
<feature type="transmembrane region" description="Helical" evidence="2">
    <location>
        <begin position="166"/>
        <end position="186"/>
    </location>
</feature>
<feature type="transmembrane region" description="Helical" evidence="2">
    <location>
        <begin position="310"/>
        <end position="335"/>
    </location>
</feature>
<dbReference type="PANTHER" id="PTHR30590:SF2">
    <property type="entry name" value="INNER MEMBRANE PROTEIN"/>
    <property type="match status" value="1"/>
</dbReference>
<feature type="transmembrane region" description="Helical" evidence="2">
    <location>
        <begin position="341"/>
        <end position="360"/>
    </location>
</feature>
<feature type="transmembrane region" description="Helical" evidence="2">
    <location>
        <begin position="133"/>
        <end position="154"/>
    </location>
</feature>
<dbReference type="OrthoDB" id="9807744at2"/>
<feature type="region of interest" description="Disordered" evidence="1">
    <location>
        <begin position="388"/>
        <end position="414"/>
    </location>
</feature>
<name>A0A4Y6V4R6_SACBS</name>
<sequence>MTTLSTTKTKAPGGMPDGRINVLDQLRGVALFAIFLCNLSNLTGALMNEGDVASNTLWRAIDVLFANSARPLFSFMFGISMMLIFDGAVRKGRRPYPMLLRRMGMLLLFGALHVFAVWDGDILFMYALDGLMLILFVWMPKPLLLLSGLLLFLIGSYELQAAMSPALSNFLLNFSPASRLYGWIAQLPNPDAFYMNPYLSTSFSELVLAIEHLSFFLFGMYAYRSGLFVRLPKHPRLASGLGALLLLLGWTGKFLYGGPGNNPWITTLHPIACFAVTLGAVLLIVGLAGTEGSRAGRLLEPFRAVGRMAFTNYLMQSLVFVTLFTGSGVGFFASIGVIGSLPFSASVAIGLGFFALQMILSRYWLRAFRYGPFEWLWRAGTNLEWPPFRKREPEPQPAAAASADLPGSGERRMD</sequence>
<evidence type="ECO:0000256" key="1">
    <source>
        <dbReference type="SAM" id="MobiDB-lite"/>
    </source>
</evidence>
<dbReference type="RefSeq" id="WP_141450201.1">
    <property type="nucleotide sequence ID" value="NZ_CP041217.1"/>
</dbReference>
<reference evidence="4 5" key="1">
    <citation type="submission" date="2019-06" db="EMBL/GenBank/DDBJ databases">
        <title>Saccharibacillus brassicae sp. nov., an endophytic bacterium isolated from Chinese cabbage seeds (Brassica pekinensis).</title>
        <authorList>
            <person name="Jiang L."/>
            <person name="Lee J."/>
            <person name="Kim S.W."/>
        </authorList>
    </citation>
    <scope>NUCLEOTIDE SEQUENCE [LARGE SCALE GENOMIC DNA]</scope>
    <source>
        <strain evidence="5">KCTC 43072 / ATSA2</strain>
    </source>
</reference>
<dbReference type="KEGG" id="saca:FFV09_23535"/>
<dbReference type="InterPro" id="IPR007349">
    <property type="entry name" value="DUF418"/>
</dbReference>
<accession>A0A4Y6V4R6</accession>
<dbReference type="Pfam" id="PF04235">
    <property type="entry name" value="DUF418"/>
    <property type="match status" value="1"/>
</dbReference>
<proteinExistence type="predicted"/>
<evidence type="ECO:0000313" key="4">
    <source>
        <dbReference type="EMBL" id="QDH23576.1"/>
    </source>
</evidence>
<feature type="domain" description="DUF418" evidence="3">
    <location>
        <begin position="222"/>
        <end position="382"/>
    </location>
</feature>
<dbReference type="InterPro" id="IPR052529">
    <property type="entry name" value="Bact_Transport_Assoc"/>
</dbReference>
<keyword evidence="2" id="KW-0472">Membrane</keyword>
<evidence type="ECO:0000313" key="5">
    <source>
        <dbReference type="Proteomes" id="UP000316968"/>
    </source>
</evidence>
<keyword evidence="2" id="KW-0812">Transmembrane</keyword>
<feature type="transmembrane region" description="Helical" evidence="2">
    <location>
        <begin position="106"/>
        <end position="127"/>
    </location>
</feature>
<keyword evidence="5" id="KW-1185">Reference proteome</keyword>
<protein>
    <submittedName>
        <fullName evidence="4">DUF418 domain-containing protein</fullName>
    </submittedName>
</protein>
<organism evidence="4 5">
    <name type="scientific">Saccharibacillus brassicae</name>
    <dbReference type="NCBI Taxonomy" id="2583377"/>
    <lineage>
        <taxon>Bacteria</taxon>
        <taxon>Bacillati</taxon>
        <taxon>Bacillota</taxon>
        <taxon>Bacilli</taxon>
        <taxon>Bacillales</taxon>
        <taxon>Paenibacillaceae</taxon>
        <taxon>Saccharibacillus</taxon>
    </lineage>
</organism>
<keyword evidence="2" id="KW-1133">Transmembrane helix</keyword>
<feature type="transmembrane region" description="Helical" evidence="2">
    <location>
        <begin position="206"/>
        <end position="223"/>
    </location>
</feature>
<feature type="transmembrane region" description="Helical" evidence="2">
    <location>
        <begin position="68"/>
        <end position="85"/>
    </location>
</feature>
<evidence type="ECO:0000256" key="2">
    <source>
        <dbReference type="SAM" id="Phobius"/>
    </source>
</evidence>